<comment type="caution">
    <text evidence="2">The sequence shown here is derived from an EMBL/GenBank/DDBJ whole genome shotgun (WGS) entry which is preliminary data.</text>
</comment>
<proteinExistence type="predicted"/>
<dbReference type="OrthoDB" id="1266370at2"/>
<feature type="transmembrane region" description="Helical" evidence="1">
    <location>
        <begin position="7"/>
        <end position="25"/>
    </location>
</feature>
<dbReference type="EMBL" id="JPRH01000002">
    <property type="protein sequence ID" value="KFF13546.1"/>
    <property type="molecule type" value="Genomic_DNA"/>
</dbReference>
<keyword evidence="1" id="KW-1133">Transmembrane helix</keyword>
<keyword evidence="3" id="KW-1185">Reference proteome</keyword>
<evidence type="ECO:0000256" key="1">
    <source>
        <dbReference type="SAM" id="Phobius"/>
    </source>
</evidence>
<feature type="transmembrane region" description="Helical" evidence="1">
    <location>
        <begin position="37"/>
        <end position="54"/>
    </location>
</feature>
<dbReference type="eggNOG" id="ENOG5033JH2">
    <property type="taxonomic scope" value="Bacteria"/>
</dbReference>
<name>A0A086AA32_9FLAO</name>
<evidence type="ECO:0000313" key="3">
    <source>
        <dbReference type="Proteomes" id="UP000028705"/>
    </source>
</evidence>
<gene>
    <name evidence="2" type="ORF">IW15_07095</name>
</gene>
<dbReference type="Proteomes" id="UP000028705">
    <property type="component" value="Unassembled WGS sequence"/>
</dbReference>
<dbReference type="AlphaFoldDB" id="A0A086AA32"/>
<keyword evidence="1" id="KW-0812">Transmembrane</keyword>
<dbReference type="STRING" id="445961.IW15_07095"/>
<keyword evidence="1" id="KW-0472">Membrane</keyword>
<accession>A0A086AA32</accession>
<evidence type="ECO:0000313" key="2">
    <source>
        <dbReference type="EMBL" id="KFF13546.1"/>
    </source>
</evidence>
<organism evidence="2 3">
    <name type="scientific">Chryseobacterium soli</name>
    <dbReference type="NCBI Taxonomy" id="445961"/>
    <lineage>
        <taxon>Bacteria</taxon>
        <taxon>Pseudomonadati</taxon>
        <taxon>Bacteroidota</taxon>
        <taxon>Flavobacteriia</taxon>
        <taxon>Flavobacteriales</taxon>
        <taxon>Weeksellaceae</taxon>
        <taxon>Chryseobacterium group</taxon>
        <taxon>Chryseobacterium</taxon>
    </lineage>
</organism>
<reference evidence="2 3" key="1">
    <citation type="submission" date="2014-07" db="EMBL/GenBank/DDBJ databases">
        <title>Genome of Chryseobacterium soli DSM 19298.</title>
        <authorList>
            <person name="Stropko S.J."/>
            <person name="Pipes S.E."/>
            <person name="Newman J."/>
        </authorList>
    </citation>
    <scope>NUCLEOTIDE SEQUENCE [LARGE SCALE GENOMIC DNA]</scope>
    <source>
        <strain evidence="2 3">DSM 19298</strain>
    </source>
</reference>
<protein>
    <submittedName>
        <fullName evidence="2">Uncharacterized protein</fullName>
    </submittedName>
</protein>
<dbReference type="RefSeq" id="WP_034710178.1">
    <property type="nucleotide sequence ID" value="NZ_JAODPJ010000003.1"/>
</dbReference>
<sequence>MKLFGRNHLIISAITFVIVFLMNYLGNEQPDKLQTALLIAVAGVIGLSIGLLIFNKGKNDNTPPPDFD</sequence>